<dbReference type="OMA" id="YLYVQDP"/>
<dbReference type="eggNOG" id="KOG4569">
    <property type="taxonomic scope" value="Eukaryota"/>
</dbReference>
<dbReference type="GeneID" id="7450660"/>
<dbReference type="Gene3D" id="3.40.50.1820">
    <property type="entry name" value="alpha/beta hydrolase"/>
    <property type="match status" value="1"/>
</dbReference>
<evidence type="ECO:0000256" key="2">
    <source>
        <dbReference type="SAM" id="SignalP"/>
    </source>
</evidence>
<dbReference type="HOGENOM" id="CLU_332768_0_0_1"/>
<feature type="region of interest" description="Disordered" evidence="1">
    <location>
        <begin position="63"/>
        <end position="82"/>
    </location>
</feature>
<dbReference type="EMBL" id="CP001160">
    <property type="protein sequence ID" value="ACI64960.1"/>
    <property type="molecule type" value="Genomic_DNA"/>
</dbReference>
<feature type="compositionally biased region" description="Polar residues" evidence="1">
    <location>
        <begin position="63"/>
        <end position="72"/>
    </location>
</feature>
<dbReference type="Proteomes" id="UP000001449">
    <property type="component" value="Chromosome 7"/>
</dbReference>
<feature type="region of interest" description="Disordered" evidence="1">
    <location>
        <begin position="24"/>
        <end position="47"/>
    </location>
</feature>
<dbReference type="GO" id="GO:0006629">
    <property type="term" value="P:lipid metabolic process"/>
    <property type="evidence" value="ECO:0007669"/>
    <property type="project" value="InterPro"/>
</dbReference>
<dbReference type="KEGG" id="tps:THAPS_7093"/>
<name>B5YNB9_THAPS</name>
<dbReference type="InterPro" id="IPR029058">
    <property type="entry name" value="AB_hydrolase_fold"/>
</dbReference>
<dbReference type="RefSeq" id="XP_002296243.1">
    <property type="nucleotide sequence ID" value="XM_002296207.1"/>
</dbReference>
<dbReference type="InterPro" id="IPR002921">
    <property type="entry name" value="Fungal_lipase-type"/>
</dbReference>
<dbReference type="CDD" id="cd00030">
    <property type="entry name" value="C2"/>
    <property type="match status" value="1"/>
</dbReference>
<dbReference type="InParanoid" id="B5YNB9"/>
<evidence type="ECO:0000256" key="1">
    <source>
        <dbReference type="SAM" id="MobiDB-lite"/>
    </source>
</evidence>
<sequence>MRKVTTFVAIVHISCSSAFQTPSSSTRRAFANHGATTTRERSNHEKSHRLVQSLVPRSILQATVNSDTTSSPAPRKTPTQPPFSLSTSLFLAGLAFDAYTEPPPNSSRWERGSSGLNVAFLSTSYTRSLYKGIIEVTPLRASDLPDEDDAAESLITGGGVDAALLVSVVEGAWKEDITKLEKEVYHNGVLDLAGCAHVGRSSTAWSNVDEKKAKRNASKGGSGAYHVKSSWGKGGQAVWEDDPPFYLYVQDPKTARLVFTLFDEDIVGGGQPIGSAHKKLVELLPNTKSDDAVSMLKSQVIEQLKQSGKLQEAIKITTNEETGEEETVIDQDLILQAINESYGTGTTASIKMTSKPRKKDKGGQRAIGMAAGAMLAGPIGAAAGGILASMYEGEVRGRVEVKLKYTPIPQVDLKLKERGGYEVKGGLPGVTWGKLYDNHVRNQAIAKLAGEDLEFCCFVTHDTTGCSCAIYRSLEKKMISISFRGTCAPIDLVTDASIAQSAWVDGEDIENPETVKVHTGFRKSLNSISRRLKELVLAAVEPGEDLSQYDVLVTGHSLGGALATCFVMDVAEYGMDAGRGLPQLEPSEAWWSSIATTITGKKVEIGAPPPPPRPKSLRMYNFGSPRVGNDAFCSKFDSLVGNGIDEAYRIVNDQDVVARFPRTVNALALGNIGYDHCGPTVLITELTSQMETSLESVFQRKEMLWIEGESDDAMCPVRDGNALSDPLGSGSLLGDLVSSFQGDGDISEKEDSAFNFAKLGSIAGKVTGRLQKITADDITSIVGIDKQFTQREVKFLQSIFSGEGLSHHLEDKYYQGMGMCCGYIALPEQELKRLEDLENDETAIAQIEEVLNNSGIVEAS</sequence>
<feature type="signal peptide" evidence="2">
    <location>
        <begin position="1"/>
        <end position="18"/>
    </location>
</feature>
<dbReference type="PaxDb" id="35128-Thaps7093"/>
<dbReference type="AlphaFoldDB" id="B5YNB9"/>
<proteinExistence type="predicted"/>
<reference evidence="4 5" key="2">
    <citation type="journal article" date="2008" name="Nature">
        <title>The Phaeodactylum genome reveals the evolutionary history of diatom genomes.</title>
        <authorList>
            <person name="Bowler C."/>
            <person name="Allen A.E."/>
            <person name="Badger J.H."/>
            <person name="Grimwood J."/>
            <person name="Jabbari K."/>
            <person name="Kuo A."/>
            <person name="Maheswari U."/>
            <person name="Martens C."/>
            <person name="Maumus F."/>
            <person name="Otillar R.P."/>
            <person name="Rayko E."/>
            <person name="Salamov A."/>
            <person name="Vandepoele K."/>
            <person name="Beszteri B."/>
            <person name="Gruber A."/>
            <person name="Heijde M."/>
            <person name="Katinka M."/>
            <person name="Mock T."/>
            <person name="Valentin K."/>
            <person name="Verret F."/>
            <person name="Berges J.A."/>
            <person name="Brownlee C."/>
            <person name="Cadoret J.P."/>
            <person name="Chiovitti A."/>
            <person name="Choi C.J."/>
            <person name="Coesel S."/>
            <person name="De Martino A."/>
            <person name="Detter J.C."/>
            <person name="Durkin C."/>
            <person name="Falciatore A."/>
            <person name="Fournet J."/>
            <person name="Haruta M."/>
            <person name="Huysman M.J."/>
            <person name="Jenkins B.D."/>
            <person name="Jiroutova K."/>
            <person name="Jorgensen R.E."/>
            <person name="Joubert Y."/>
            <person name="Kaplan A."/>
            <person name="Kroger N."/>
            <person name="Kroth P.G."/>
            <person name="La Roche J."/>
            <person name="Lindquist E."/>
            <person name="Lommer M."/>
            <person name="Martin-Jezequel V."/>
            <person name="Lopez P.J."/>
            <person name="Lucas S."/>
            <person name="Mangogna M."/>
            <person name="McGinnis K."/>
            <person name="Medlin L.K."/>
            <person name="Montsant A."/>
            <person name="Oudot-Le Secq M.P."/>
            <person name="Napoli C."/>
            <person name="Obornik M."/>
            <person name="Parker M.S."/>
            <person name="Petit J.L."/>
            <person name="Porcel B.M."/>
            <person name="Poulsen N."/>
            <person name="Robison M."/>
            <person name="Rychlewski L."/>
            <person name="Rynearson T.A."/>
            <person name="Schmutz J."/>
            <person name="Shapiro H."/>
            <person name="Siaut M."/>
            <person name="Stanley M."/>
            <person name="Sussman M.R."/>
            <person name="Taylor A.R."/>
            <person name="Vardi A."/>
            <person name="von Dassow P."/>
            <person name="Vyverman W."/>
            <person name="Willis A."/>
            <person name="Wyrwicz L.S."/>
            <person name="Rokhsar D.S."/>
            <person name="Weissenbach J."/>
            <person name="Armbrust E.V."/>
            <person name="Green B.R."/>
            <person name="Van de Peer Y."/>
            <person name="Grigoriev I.V."/>
        </authorList>
    </citation>
    <scope>NUCLEOTIDE SEQUENCE [LARGE SCALE GENOMIC DNA]</scope>
    <source>
        <strain evidence="4 5">CCMP1335</strain>
    </source>
</reference>
<keyword evidence="5" id="KW-1185">Reference proteome</keyword>
<dbReference type="PANTHER" id="PTHR47759">
    <property type="entry name" value="OS04G0509100 PROTEIN"/>
    <property type="match status" value="1"/>
</dbReference>
<evidence type="ECO:0000313" key="4">
    <source>
        <dbReference type="EMBL" id="ACI64960.1"/>
    </source>
</evidence>
<keyword evidence="2" id="KW-0732">Signal</keyword>
<dbReference type="Pfam" id="PF01764">
    <property type="entry name" value="Lipase_3"/>
    <property type="match status" value="1"/>
</dbReference>
<evidence type="ECO:0000259" key="3">
    <source>
        <dbReference type="Pfam" id="PF01764"/>
    </source>
</evidence>
<accession>B5YNB9</accession>
<dbReference type="SUPFAM" id="SSF53474">
    <property type="entry name" value="alpha/beta-Hydrolases"/>
    <property type="match status" value="1"/>
</dbReference>
<feature type="chain" id="PRO_5002841408" description="Fungal lipase-type domain-containing protein" evidence="2">
    <location>
        <begin position="19"/>
        <end position="860"/>
    </location>
</feature>
<evidence type="ECO:0000313" key="5">
    <source>
        <dbReference type="Proteomes" id="UP000001449"/>
    </source>
</evidence>
<dbReference type="PANTHER" id="PTHR47759:SF2">
    <property type="entry name" value="TRIGLYCERIDE LIPASE"/>
    <property type="match status" value="1"/>
</dbReference>
<protein>
    <recommendedName>
        <fullName evidence="3">Fungal lipase-type domain-containing protein</fullName>
    </recommendedName>
</protein>
<reference evidence="4 5" key="1">
    <citation type="journal article" date="2004" name="Science">
        <title>The genome of the diatom Thalassiosira pseudonana: ecology, evolution, and metabolism.</title>
        <authorList>
            <person name="Armbrust E.V."/>
            <person name="Berges J.A."/>
            <person name="Bowler C."/>
            <person name="Green B.R."/>
            <person name="Martinez D."/>
            <person name="Putnam N.H."/>
            <person name="Zhou S."/>
            <person name="Allen A.E."/>
            <person name="Apt K.E."/>
            <person name="Bechner M."/>
            <person name="Brzezinski M.A."/>
            <person name="Chaal B.K."/>
            <person name="Chiovitti A."/>
            <person name="Davis A.K."/>
            <person name="Demarest M.S."/>
            <person name="Detter J.C."/>
            <person name="Glavina T."/>
            <person name="Goodstein D."/>
            <person name="Hadi M.Z."/>
            <person name="Hellsten U."/>
            <person name="Hildebrand M."/>
            <person name="Jenkins B.D."/>
            <person name="Jurka J."/>
            <person name="Kapitonov V.V."/>
            <person name="Kroger N."/>
            <person name="Lau W.W."/>
            <person name="Lane T.W."/>
            <person name="Larimer F.W."/>
            <person name="Lippmeier J.C."/>
            <person name="Lucas S."/>
            <person name="Medina M."/>
            <person name="Montsant A."/>
            <person name="Obornik M."/>
            <person name="Parker M.S."/>
            <person name="Palenik B."/>
            <person name="Pazour G.J."/>
            <person name="Richardson P.M."/>
            <person name="Rynearson T.A."/>
            <person name="Saito M.A."/>
            <person name="Schwartz D.C."/>
            <person name="Thamatrakoln K."/>
            <person name="Valentin K."/>
            <person name="Vardi A."/>
            <person name="Wilkerson F.P."/>
            <person name="Rokhsar D.S."/>
        </authorList>
    </citation>
    <scope>NUCLEOTIDE SEQUENCE [LARGE SCALE GENOMIC DNA]</scope>
    <source>
        <strain evidence="4 5">CCMP1335</strain>
    </source>
</reference>
<dbReference type="CDD" id="cd00519">
    <property type="entry name" value="Lipase_3"/>
    <property type="match status" value="1"/>
</dbReference>
<gene>
    <name evidence="4" type="ORF">THAPS_7093</name>
</gene>
<feature type="domain" description="Fungal lipase-type" evidence="3">
    <location>
        <begin position="481"/>
        <end position="662"/>
    </location>
</feature>
<organism evidence="4 5">
    <name type="scientific">Thalassiosira pseudonana</name>
    <name type="common">Marine diatom</name>
    <name type="synonym">Cyclotella nana</name>
    <dbReference type="NCBI Taxonomy" id="35128"/>
    <lineage>
        <taxon>Eukaryota</taxon>
        <taxon>Sar</taxon>
        <taxon>Stramenopiles</taxon>
        <taxon>Ochrophyta</taxon>
        <taxon>Bacillariophyta</taxon>
        <taxon>Coscinodiscophyceae</taxon>
        <taxon>Thalassiosirophycidae</taxon>
        <taxon>Thalassiosirales</taxon>
        <taxon>Thalassiosiraceae</taxon>
        <taxon>Thalassiosira</taxon>
    </lineage>
</organism>